<keyword evidence="4" id="KW-1185">Reference proteome</keyword>
<gene>
    <name evidence="3" type="ORF">C8A04DRAFT_36098</name>
</gene>
<evidence type="ECO:0008006" key="5">
    <source>
        <dbReference type="Google" id="ProtNLM"/>
    </source>
</evidence>
<feature type="transmembrane region" description="Helical" evidence="2">
    <location>
        <begin position="192"/>
        <end position="216"/>
    </location>
</feature>
<keyword evidence="2" id="KW-1133">Transmembrane helix</keyword>
<organism evidence="3 4">
    <name type="scientific">Dichotomopilus funicola</name>
    <dbReference type="NCBI Taxonomy" id="1934379"/>
    <lineage>
        <taxon>Eukaryota</taxon>
        <taxon>Fungi</taxon>
        <taxon>Dikarya</taxon>
        <taxon>Ascomycota</taxon>
        <taxon>Pezizomycotina</taxon>
        <taxon>Sordariomycetes</taxon>
        <taxon>Sordariomycetidae</taxon>
        <taxon>Sordariales</taxon>
        <taxon>Chaetomiaceae</taxon>
        <taxon>Dichotomopilus</taxon>
    </lineage>
</organism>
<keyword evidence="2" id="KW-0812">Transmembrane</keyword>
<reference evidence="3" key="1">
    <citation type="journal article" date="2023" name="Mol. Phylogenet. Evol.">
        <title>Genome-scale phylogeny and comparative genomics of the fungal order Sordariales.</title>
        <authorList>
            <person name="Hensen N."/>
            <person name="Bonometti L."/>
            <person name="Westerberg I."/>
            <person name="Brannstrom I.O."/>
            <person name="Guillou S."/>
            <person name="Cros-Aarteil S."/>
            <person name="Calhoun S."/>
            <person name="Haridas S."/>
            <person name="Kuo A."/>
            <person name="Mondo S."/>
            <person name="Pangilinan J."/>
            <person name="Riley R."/>
            <person name="LaButti K."/>
            <person name="Andreopoulos B."/>
            <person name="Lipzen A."/>
            <person name="Chen C."/>
            <person name="Yan M."/>
            <person name="Daum C."/>
            <person name="Ng V."/>
            <person name="Clum A."/>
            <person name="Steindorff A."/>
            <person name="Ohm R.A."/>
            <person name="Martin F."/>
            <person name="Silar P."/>
            <person name="Natvig D.O."/>
            <person name="Lalanne C."/>
            <person name="Gautier V."/>
            <person name="Ament-Velasquez S.L."/>
            <person name="Kruys A."/>
            <person name="Hutchinson M.I."/>
            <person name="Powell A.J."/>
            <person name="Barry K."/>
            <person name="Miller A.N."/>
            <person name="Grigoriev I.V."/>
            <person name="Debuchy R."/>
            <person name="Gladieux P."/>
            <person name="Hiltunen Thoren M."/>
            <person name="Johannesson H."/>
        </authorList>
    </citation>
    <scope>NUCLEOTIDE SEQUENCE</scope>
    <source>
        <strain evidence="3">CBS 141.50</strain>
    </source>
</reference>
<accession>A0AAN6ZMP0</accession>
<evidence type="ECO:0000313" key="3">
    <source>
        <dbReference type="EMBL" id="KAK4144950.1"/>
    </source>
</evidence>
<evidence type="ECO:0000256" key="2">
    <source>
        <dbReference type="SAM" id="Phobius"/>
    </source>
</evidence>
<protein>
    <recommendedName>
        <fullName evidence="5">Apple domain-containing protein</fullName>
    </recommendedName>
</protein>
<feature type="region of interest" description="Disordered" evidence="1">
    <location>
        <begin position="225"/>
        <end position="262"/>
    </location>
</feature>
<keyword evidence="2" id="KW-0472">Membrane</keyword>
<feature type="compositionally biased region" description="Basic and acidic residues" evidence="1">
    <location>
        <begin position="105"/>
        <end position="119"/>
    </location>
</feature>
<reference evidence="3" key="2">
    <citation type="submission" date="2023-05" db="EMBL/GenBank/DDBJ databases">
        <authorList>
            <consortium name="Lawrence Berkeley National Laboratory"/>
            <person name="Steindorff A."/>
            <person name="Hensen N."/>
            <person name="Bonometti L."/>
            <person name="Westerberg I."/>
            <person name="Brannstrom I.O."/>
            <person name="Guillou S."/>
            <person name="Cros-Aarteil S."/>
            <person name="Calhoun S."/>
            <person name="Haridas S."/>
            <person name="Kuo A."/>
            <person name="Mondo S."/>
            <person name="Pangilinan J."/>
            <person name="Riley R."/>
            <person name="Labutti K."/>
            <person name="Andreopoulos B."/>
            <person name="Lipzen A."/>
            <person name="Chen C."/>
            <person name="Yanf M."/>
            <person name="Daum C."/>
            <person name="Ng V."/>
            <person name="Clum A."/>
            <person name="Ohm R."/>
            <person name="Martin F."/>
            <person name="Silar P."/>
            <person name="Natvig D."/>
            <person name="Lalanne C."/>
            <person name="Gautier V."/>
            <person name="Ament-Velasquez S.L."/>
            <person name="Kruys A."/>
            <person name="Hutchinson M.I."/>
            <person name="Powell A.J."/>
            <person name="Barry K."/>
            <person name="Miller A.N."/>
            <person name="Grigoriev I.V."/>
            <person name="Debuchy R."/>
            <person name="Gladieux P."/>
            <person name="Thoren M.H."/>
            <person name="Johannesson H."/>
        </authorList>
    </citation>
    <scope>NUCLEOTIDE SEQUENCE</scope>
    <source>
        <strain evidence="3">CBS 141.50</strain>
    </source>
</reference>
<comment type="caution">
    <text evidence="3">The sequence shown here is derived from an EMBL/GenBank/DDBJ whole genome shotgun (WGS) entry which is preliminary data.</text>
</comment>
<dbReference type="AlphaFoldDB" id="A0AAN6ZMP0"/>
<dbReference type="EMBL" id="MU853572">
    <property type="protein sequence ID" value="KAK4144950.1"/>
    <property type="molecule type" value="Genomic_DNA"/>
</dbReference>
<proteinExistence type="predicted"/>
<dbReference type="Proteomes" id="UP001302676">
    <property type="component" value="Unassembled WGS sequence"/>
</dbReference>
<feature type="region of interest" description="Disordered" evidence="1">
    <location>
        <begin position="105"/>
        <end position="161"/>
    </location>
</feature>
<evidence type="ECO:0000313" key="4">
    <source>
        <dbReference type="Proteomes" id="UP001302676"/>
    </source>
</evidence>
<dbReference type="GeneID" id="87820016"/>
<evidence type="ECO:0000256" key="1">
    <source>
        <dbReference type="SAM" id="MobiDB-lite"/>
    </source>
</evidence>
<sequence length="361" mass="38112">MDRAAHRGAPSHRPFSNTSSNHDRNHQHGNNNSFIDQQRVRFAEGGSDTSSQGPKVYQPTPRRASSAAVSVVASSAALPVYWDDKGNGRGGDQGSDANLAGYTFYRERTPTPPDHDGSEKRHHHGGGGAGSLVPPGSGIETSTAGGGTIRSDGTSTVGGDYSMRRLHLTDGASWGYPDNNNNRTPLKKTRRFWVVVVIGILMLIGIGLGVGLALGLPRDHDAAVGSPASNTASTLSGPTPPSSPTDPAPTGTATTASDPRPTYNSDCPTLNNTIYHVPDSTASFQRVCGVDYSGIGAVDIAQEWTESMAECMDRCASLVSCTACSWGYLKGDQGAKHRCYMKKNLKRAHAAAGDWCFAILQ</sequence>
<feature type="compositionally biased region" description="Low complexity" evidence="1">
    <location>
        <begin position="248"/>
        <end position="259"/>
    </location>
</feature>
<feature type="compositionally biased region" description="Pro residues" evidence="1">
    <location>
        <begin position="238"/>
        <end position="247"/>
    </location>
</feature>
<name>A0AAN6ZMP0_9PEZI</name>
<feature type="region of interest" description="Disordered" evidence="1">
    <location>
        <begin position="1"/>
        <end position="62"/>
    </location>
</feature>
<dbReference type="RefSeq" id="XP_062638321.1">
    <property type="nucleotide sequence ID" value="XM_062783403.1"/>
</dbReference>